<comment type="similarity">
    <text evidence="1">Belongs to the zinc-associated anti-sigma factor (ZAS) superfamily. Anti-sigma-W factor family.</text>
</comment>
<feature type="domain" description="Putative zinc-finger" evidence="4">
    <location>
        <begin position="5"/>
        <end position="38"/>
    </location>
</feature>
<dbReference type="PATRIC" id="fig|1397.4.peg.2660"/>
<keyword evidence="6" id="KW-1185">Reference proteome</keyword>
<evidence type="ECO:0000256" key="2">
    <source>
        <dbReference type="ARBA" id="ARBA00024438"/>
    </source>
</evidence>
<dbReference type="Proteomes" id="UP000036045">
    <property type="component" value="Unassembled WGS sequence"/>
</dbReference>
<proteinExistence type="inferred from homology"/>
<dbReference type="InterPro" id="IPR027383">
    <property type="entry name" value="Znf_put"/>
</dbReference>
<reference evidence="5 6" key="1">
    <citation type="submission" date="2015-05" db="EMBL/GenBank/DDBJ databases">
        <title>Whole genome sequence and identification of bacterial endophytes from Costus igneus.</title>
        <authorList>
            <person name="Lee Y.P."/>
            <person name="Gan H.M."/>
            <person name="Eng W."/>
            <person name="Wheatley M.S."/>
            <person name="Caraballo A."/>
            <person name="Polter S."/>
            <person name="Savka M.A."/>
            <person name="Hudson A.O."/>
        </authorList>
    </citation>
    <scope>NUCLEOTIDE SEQUENCE [LARGE SCALE GENOMIC DNA]</scope>
    <source>
        <strain evidence="5 6">RIT379</strain>
    </source>
</reference>
<dbReference type="EMBL" id="LDPH01000026">
    <property type="protein sequence ID" value="KLV23291.1"/>
    <property type="molecule type" value="Genomic_DNA"/>
</dbReference>
<keyword evidence="3" id="KW-0472">Membrane</keyword>
<accession>A0A0J1IBG3</accession>
<comment type="caution">
    <text evidence="5">The sequence shown here is derived from an EMBL/GenBank/DDBJ whole genome shotgun (WGS) entry which is preliminary data.</text>
</comment>
<protein>
    <recommendedName>
        <fullName evidence="2">Anti-sigma-W factor RsiW</fullName>
    </recommendedName>
</protein>
<evidence type="ECO:0000313" key="6">
    <source>
        <dbReference type="Proteomes" id="UP000036045"/>
    </source>
</evidence>
<dbReference type="AlphaFoldDB" id="A0A0J1IBG3"/>
<dbReference type="OrthoDB" id="9782842at2"/>
<evidence type="ECO:0000256" key="1">
    <source>
        <dbReference type="ARBA" id="ARBA00024353"/>
    </source>
</evidence>
<dbReference type="Pfam" id="PF13490">
    <property type="entry name" value="zf-HC2"/>
    <property type="match status" value="1"/>
</dbReference>
<keyword evidence="3" id="KW-1133">Transmembrane helix</keyword>
<evidence type="ECO:0000313" key="5">
    <source>
        <dbReference type="EMBL" id="KLV23291.1"/>
    </source>
</evidence>
<dbReference type="RefSeq" id="WP_047944013.1">
    <property type="nucleotide sequence ID" value="NZ_CP053989.1"/>
</dbReference>
<organism evidence="5 6">
    <name type="scientific">Niallia circulans</name>
    <name type="common">Bacillus circulans</name>
    <dbReference type="NCBI Taxonomy" id="1397"/>
    <lineage>
        <taxon>Bacteria</taxon>
        <taxon>Bacillati</taxon>
        <taxon>Bacillota</taxon>
        <taxon>Bacilli</taxon>
        <taxon>Bacillales</taxon>
        <taxon>Bacillaceae</taxon>
        <taxon>Niallia</taxon>
    </lineage>
</organism>
<feature type="transmembrane region" description="Helical" evidence="3">
    <location>
        <begin position="89"/>
        <end position="108"/>
    </location>
</feature>
<evidence type="ECO:0000256" key="3">
    <source>
        <dbReference type="SAM" id="Phobius"/>
    </source>
</evidence>
<dbReference type="InterPro" id="IPR041916">
    <property type="entry name" value="Anti_sigma_zinc_sf"/>
</dbReference>
<gene>
    <name evidence="5" type="ORF">ABW02_19645</name>
</gene>
<sequence>MTCSTEIISYMHQYLDEEIEEENLKELKKHLDQCEECATHFHELKKTIALVQSTSHIQAPMNFTENILAKLPEEKKQVRVKRWLRHHPMLAAASLFLILMISSLMSSWNEDHQFSVSKQPNIIVENNTAIVPEGETVKGDVIVRNGDIKIEGQVEGNVTVINGKKYMASANQVTGDIKEVNEIFDWLWYHIKKTVTDITGVFSDEDNTQKNSLPAI</sequence>
<evidence type="ECO:0000259" key="4">
    <source>
        <dbReference type="Pfam" id="PF13490"/>
    </source>
</evidence>
<dbReference type="Gene3D" id="1.10.10.1320">
    <property type="entry name" value="Anti-sigma factor, zinc-finger domain"/>
    <property type="match status" value="1"/>
</dbReference>
<name>A0A0J1IBG3_NIACI</name>
<keyword evidence="3" id="KW-0812">Transmembrane</keyword>
<dbReference type="GeneID" id="56347330"/>